<evidence type="ECO:0000313" key="3">
    <source>
        <dbReference type="Proteomes" id="UP000321204"/>
    </source>
</evidence>
<dbReference type="EMBL" id="CP042433">
    <property type="protein sequence ID" value="QEC58292.1"/>
    <property type="molecule type" value="Genomic_DNA"/>
</dbReference>
<sequence length="72" mass="8051">MQENTDPKRNVPAGEGRKNDPHVRDEDARQPGVNTLSSAPNDEANQHLTRTASDSFRKDSKGDEKADKKFDE</sequence>
<protein>
    <submittedName>
        <fullName evidence="2">Uncharacterized protein</fullName>
    </submittedName>
</protein>
<feature type="region of interest" description="Disordered" evidence="1">
    <location>
        <begin position="1"/>
        <end position="72"/>
    </location>
</feature>
<dbReference type="AlphaFoldDB" id="A0A5B8UPK2"/>
<evidence type="ECO:0000313" key="2">
    <source>
        <dbReference type="EMBL" id="QEC58292.1"/>
    </source>
</evidence>
<dbReference type="Proteomes" id="UP000321204">
    <property type="component" value="Chromosome"/>
</dbReference>
<gene>
    <name evidence="2" type="ORF">FSB75_21070</name>
</gene>
<organism evidence="2 3">
    <name type="scientific">Flavisolibacter ginsenosidimutans</name>
    <dbReference type="NCBI Taxonomy" id="661481"/>
    <lineage>
        <taxon>Bacteria</taxon>
        <taxon>Pseudomonadati</taxon>
        <taxon>Bacteroidota</taxon>
        <taxon>Chitinophagia</taxon>
        <taxon>Chitinophagales</taxon>
        <taxon>Chitinophagaceae</taxon>
        <taxon>Flavisolibacter</taxon>
    </lineage>
</organism>
<evidence type="ECO:0000256" key="1">
    <source>
        <dbReference type="SAM" id="MobiDB-lite"/>
    </source>
</evidence>
<accession>A0A5B8UPK2</accession>
<feature type="compositionally biased region" description="Basic and acidic residues" evidence="1">
    <location>
        <begin position="55"/>
        <end position="72"/>
    </location>
</feature>
<keyword evidence="3" id="KW-1185">Reference proteome</keyword>
<name>A0A5B8UPK2_9BACT</name>
<dbReference type="KEGG" id="fgg:FSB75_21070"/>
<feature type="compositionally biased region" description="Basic and acidic residues" evidence="1">
    <location>
        <begin position="1"/>
        <end position="29"/>
    </location>
</feature>
<dbReference type="RefSeq" id="WP_146791497.1">
    <property type="nucleotide sequence ID" value="NZ_BAABIO010000003.1"/>
</dbReference>
<reference evidence="2 3" key="1">
    <citation type="journal article" date="2015" name="Int. J. Syst. Evol. Microbiol.">
        <title>Flavisolibacter ginsenosidimutans sp. nov., with ginsenoside-converting activity isolated from soil used for cultivating ginseng.</title>
        <authorList>
            <person name="Zhao Y."/>
            <person name="Liu Q."/>
            <person name="Kang M.S."/>
            <person name="Jin F."/>
            <person name="Yu H."/>
            <person name="Im W.T."/>
        </authorList>
    </citation>
    <scope>NUCLEOTIDE SEQUENCE [LARGE SCALE GENOMIC DNA]</scope>
    <source>
        <strain evidence="2 3">Gsoil 636</strain>
    </source>
</reference>
<proteinExistence type="predicted"/>
<dbReference type="OrthoDB" id="680693at2"/>